<protein>
    <submittedName>
        <fullName evidence="1">Uncharacterized protein</fullName>
    </submittedName>
</protein>
<accession>A0ACC1LT05</accession>
<dbReference type="Proteomes" id="UP001139981">
    <property type="component" value="Unassembled WGS sequence"/>
</dbReference>
<name>A0ACC1LT05_9FUNG</name>
<sequence length="101" mass="11164">MLADFPPPPLLPPDNMPDSSTEPQKPDVRRRLSSKRSSSTLGEPFVFEPSKDILRLSQQGGLSMVLQTALATLFTALVLVMPLALIYMFVRVSWARIPIVA</sequence>
<organism evidence="1 2">
    <name type="scientific">Coemansia aciculifera</name>
    <dbReference type="NCBI Taxonomy" id="417176"/>
    <lineage>
        <taxon>Eukaryota</taxon>
        <taxon>Fungi</taxon>
        <taxon>Fungi incertae sedis</taxon>
        <taxon>Zoopagomycota</taxon>
        <taxon>Kickxellomycotina</taxon>
        <taxon>Kickxellomycetes</taxon>
        <taxon>Kickxellales</taxon>
        <taxon>Kickxellaceae</taxon>
        <taxon>Coemansia</taxon>
    </lineage>
</organism>
<reference evidence="1" key="1">
    <citation type="submission" date="2022-07" db="EMBL/GenBank/DDBJ databases">
        <title>Phylogenomic reconstructions and comparative analyses of Kickxellomycotina fungi.</title>
        <authorList>
            <person name="Reynolds N.K."/>
            <person name="Stajich J.E."/>
            <person name="Barry K."/>
            <person name="Grigoriev I.V."/>
            <person name="Crous P."/>
            <person name="Smith M.E."/>
        </authorList>
    </citation>
    <scope>NUCLEOTIDE SEQUENCE</scope>
    <source>
        <strain evidence="1">CBS 190363</strain>
    </source>
</reference>
<evidence type="ECO:0000313" key="1">
    <source>
        <dbReference type="EMBL" id="KAJ2878365.1"/>
    </source>
</evidence>
<evidence type="ECO:0000313" key="2">
    <source>
        <dbReference type="Proteomes" id="UP001139981"/>
    </source>
</evidence>
<gene>
    <name evidence="1" type="ORF">IWW38_006340</name>
</gene>
<keyword evidence="2" id="KW-1185">Reference proteome</keyword>
<comment type="caution">
    <text evidence="1">The sequence shown here is derived from an EMBL/GenBank/DDBJ whole genome shotgun (WGS) entry which is preliminary data.</text>
</comment>
<feature type="non-terminal residue" evidence="1">
    <location>
        <position position="101"/>
    </location>
</feature>
<proteinExistence type="predicted"/>
<dbReference type="EMBL" id="JANBVB010003560">
    <property type="protein sequence ID" value="KAJ2878365.1"/>
    <property type="molecule type" value="Genomic_DNA"/>
</dbReference>